<comment type="caution">
    <text evidence="1">The sequence shown here is derived from an EMBL/GenBank/DDBJ whole genome shotgun (WGS) entry which is preliminary data.</text>
</comment>
<dbReference type="AlphaFoldDB" id="A0A5B7DZA0"/>
<reference evidence="1 2" key="1">
    <citation type="submission" date="2019-05" db="EMBL/GenBank/DDBJ databases">
        <title>Another draft genome of Portunus trituberculatus and its Hox gene families provides insights of decapod evolution.</title>
        <authorList>
            <person name="Jeong J.-H."/>
            <person name="Song I."/>
            <person name="Kim S."/>
            <person name="Choi T."/>
            <person name="Kim D."/>
            <person name="Ryu S."/>
            <person name="Kim W."/>
        </authorList>
    </citation>
    <scope>NUCLEOTIDE SEQUENCE [LARGE SCALE GENOMIC DNA]</scope>
    <source>
        <tissue evidence="1">Muscle</tissue>
    </source>
</reference>
<evidence type="ECO:0000313" key="1">
    <source>
        <dbReference type="EMBL" id="MPC27031.1"/>
    </source>
</evidence>
<sequence length="82" mass="9209">MNDLISPSFFPRLRIVFSGLPSFPSRSTRVQPVRDSRSLSRSCLGLDIPGANYIITEVILHNTMVFSPLVVTVLFSNTSLYY</sequence>
<evidence type="ECO:0000313" key="2">
    <source>
        <dbReference type="Proteomes" id="UP000324222"/>
    </source>
</evidence>
<accession>A0A5B7DZA0</accession>
<proteinExistence type="predicted"/>
<dbReference type="Proteomes" id="UP000324222">
    <property type="component" value="Unassembled WGS sequence"/>
</dbReference>
<name>A0A5B7DZA0_PORTR</name>
<dbReference type="EMBL" id="VSRR010001682">
    <property type="protein sequence ID" value="MPC27031.1"/>
    <property type="molecule type" value="Genomic_DNA"/>
</dbReference>
<protein>
    <submittedName>
        <fullName evidence="1">Uncharacterized protein</fullName>
    </submittedName>
</protein>
<organism evidence="1 2">
    <name type="scientific">Portunus trituberculatus</name>
    <name type="common">Swimming crab</name>
    <name type="synonym">Neptunus trituberculatus</name>
    <dbReference type="NCBI Taxonomy" id="210409"/>
    <lineage>
        <taxon>Eukaryota</taxon>
        <taxon>Metazoa</taxon>
        <taxon>Ecdysozoa</taxon>
        <taxon>Arthropoda</taxon>
        <taxon>Crustacea</taxon>
        <taxon>Multicrustacea</taxon>
        <taxon>Malacostraca</taxon>
        <taxon>Eumalacostraca</taxon>
        <taxon>Eucarida</taxon>
        <taxon>Decapoda</taxon>
        <taxon>Pleocyemata</taxon>
        <taxon>Brachyura</taxon>
        <taxon>Eubrachyura</taxon>
        <taxon>Portunoidea</taxon>
        <taxon>Portunidae</taxon>
        <taxon>Portuninae</taxon>
        <taxon>Portunus</taxon>
    </lineage>
</organism>
<keyword evidence="2" id="KW-1185">Reference proteome</keyword>
<gene>
    <name evidence="1" type="ORF">E2C01_020184</name>
</gene>